<dbReference type="Proteomes" id="UP000320513">
    <property type="component" value="Unassembled WGS sequence"/>
</dbReference>
<proteinExistence type="predicted"/>
<keyword evidence="3" id="KW-1185">Reference proteome</keyword>
<dbReference type="OrthoDB" id="5122641at2"/>
<protein>
    <submittedName>
        <fullName evidence="2">Uncharacterized protein</fullName>
    </submittedName>
</protein>
<dbReference type="RefSeq" id="WP_144956152.1">
    <property type="nucleotide sequence ID" value="NZ_VMQU01000155.1"/>
</dbReference>
<dbReference type="EMBL" id="VMQU01000155">
    <property type="protein sequence ID" value="TVS83171.1"/>
    <property type="molecule type" value="Genomic_DNA"/>
</dbReference>
<reference evidence="2 3" key="1">
    <citation type="submission" date="2019-07" db="EMBL/GenBank/DDBJ databases">
        <title>New Mycobacterium species.</title>
        <authorList>
            <person name="Tortoli E."/>
            <person name="Ghielmetti G."/>
            <person name="Friedel U."/>
            <person name="Trovato A."/>
        </authorList>
    </citation>
    <scope>NUCLEOTIDE SEQUENCE [LARGE SCALE GENOMIC DNA]</scope>
    <source>
        <strain evidence="2 3">16-83</strain>
    </source>
</reference>
<evidence type="ECO:0000313" key="3">
    <source>
        <dbReference type="Proteomes" id="UP000320513"/>
    </source>
</evidence>
<feature type="region of interest" description="Disordered" evidence="1">
    <location>
        <begin position="54"/>
        <end position="77"/>
    </location>
</feature>
<comment type="caution">
    <text evidence="2">The sequence shown here is derived from an EMBL/GenBank/DDBJ whole genome shotgun (WGS) entry which is preliminary data.</text>
</comment>
<name>A0A557XCD4_9MYCO</name>
<evidence type="ECO:0000313" key="2">
    <source>
        <dbReference type="EMBL" id="TVS83171.1"/>
    </source>
</evidence>
<sequence length="77" mass="8814">MEPVVIEVDSRRRISLGKLGHHDTYLATEQTDGTIMLEPAVILSAAEHAYLRNPSLQRQIEDNRAHPERRRGRPSRT</sequence>
<evidence type="ECO:0000256" key="1">
    <source>
        <dbReference type="SAM" id="MobiDB-lite"/>
    </source>
</evidence>
<dbReference type="AlphaFoldDB" id="A0A557XCD4"/>
<accession>A0A557XCD4</accession>
<feature type="compositionally biased region" description="Basic residues" evidence="1">
    <location>
        <begin position="67"/>
        <end position="77"/>
    </location>
</feature>
<gene>
    <name evidence="2" type="ORF">FPZ47_24230</name>
</gene>
<organism evidence="2 3">
    <name type="scientific">Mycobacterium helveticum</name>
    <dbReference type="NCBI Taxonomy" id="2592811"/>
    <lineage>
        <taxon>Bacteria</taxon>
        <taxon>Bacillati</taxon>
        <taxon>Actinomycetota</taxon>
        <taxon>Actinomycetes</taxon>
        <taxon>Mycobacteriales</taxon>
        <taxon>Mycobacteriaceae</taxon>
        <taxon>Mycobacterium</taxon>
    </lineage>
</organism>